<dbReference type="GeneID" id="25914909"/>
<dbReference type="EMBL" id="KQ246179">
    <property type="protein sequence ID" value="KNC73036.1"/>
    <property type="molecule type" value="Genomic_DNA"/>
</dbReference>
<reference evidence="1 2" key="1">
    <citation type="submission" date="2011-02" db="EMBL/GenBank/DDBJ databases">
        <title>The Genome Sequence of Sphaeroforma arctica JP610.</title>
        <authorList>
            <consortium name="The Broad Institute Genome Sequencing Platform"/>
            <person name="Russ C."/>
            <person name="Cuomo C."/>
            <person name="Young S.K."/>
            <person name="Zeng Q."/>
            <person name="Gargeya S."/>
            <person name="Alvarado L."/>
            <person name="Berlin A."/>
            <person name="Chapman S.B."/>
            <person name="Chen Z."/>
            <person name="Freedman E."/>
            <person name="Gellesch M."/>
            <person name="Goldberg J."/>
            <person name="Griggs A."/>
            <person name="Gujja S."/>
            <person name="Heilman E."/>
            <person name="Heiman D."/>
            <person name="Howarth C."/>
            <person name="Mehta T."/>
            <person name="Neiman D."/>
            <person name="Pearson M."/>
            <person name="Roberts A."/>
            <person name="Saif S."/>
            <person name="Shea T."/>
            <person name="Shenoy N."/>
            <person name="Sisk P."/>
            <person name="Stolte C."/>
            <person name="Sykes S."/>
            <person name="White J."/>
            <person name="Yandava C."/>
            <person name="Burger G."/>
            <person name="Gray M.W."/>
            <person name="Holland P.W.H."/>
            <person name="King N."/>
            <person name="Lang F.B.F."/>
            <person name="Roger A.J."/>
            <person name="Ruiz-Trillo I."/>
            <person name="Haas B."/>
            <person name="Nusbaum C."/>
            <person name="Birren B."/>
        </authorList>
    </citation>
    <scope>NUCLEOTIDE SEQUENCE [LARGE SCALE GENOMIC DNA]</scope>
    <source>
        <strain evidence="1 2">JP610</strain>
    </source>
</reference>
<dbReference type="RefSeq" id="XP_014146938.1">
    <property type="nucleotide sequence ID" value="XM_014291463.1"/>
</dbReference>
<dbReference type="Proteomes" id="UP000054560">
    <property type="component" value="Unassembled WGS sequence"/>
</dbReference>
<organism evidence="1 2">
    <name type="scientific">Sphaeroforma arctica JP610</name>
    <dbReference type="NCBI Taxonomy" id="667725"/>
    <lineage>
        <taxon>Eukaryota</taxon>
        <taxon>Ichthyosporea</taxon>
        <taxon>Ichthyophonida</taxon>
        <taxon>Sphaeroforma</taxon>
    </lineage>
</organism>
<keyword evidence="2" id="KW-1185">Reference proteome</keyword>
<dbReference type="AlphaFoldDB" id="A0A0L0F906"/>
<gene>
    <name evidence="1" type="ORF">SARC_14405</name>
</gene>
<evidence type="ECO:0000313" key="1">
    <source>
        <dbReference type="EMBL" id="KNC73036.1"/>
    </source>
</evidence>
<sequence>SLRKPSCHCRWLSSAQLLWPRPCLRLYRPLRLILYPPIPVPRTLSAGVTTTR</sequence>
<proteinExistence type="predicted"/>
<feature type="non-terminal residue" evidence="1">
    <location>
        <position position="52"/>
    </location>
</feature>
<protein>
    <submittedName>
        <fullName evidence="1">Uncharacterized protein</fullName>
    </submittedName>
</protein>
<evidence type="ECO:0000313" key="2">
    <source>
        <dbReference type="Proteomes" id="UP000054560"/>
    </source>
</evidence>
<feature type="non-terminal residue" evidence="1">
    <location>
        <position position="1"/>
    </location>
</feature>
<name>A0A0L0F906_9EUKA</name>
<accession>A0A0L0F906</accession>